<evidence type="ECO:0000313" key="13">
    <source>
        <dbReference type="EMBL" id="REQ51628.1"/>
    </source>
</evidence>
<dbReference type="InterPro" id="IPR006311">
    <property type="entry name" value="TAT_signal"/>
</dbReference>
<dbReference type="EMBL" id="CFOE01000272">
    <property type="protein sequence ID" value="CFE39812.1"/>
    <property type="molecule type" value="Genomic_DNA"/>
</dbReference>
<dbReference type="EMBL" id="CNFT01000153">
    <property type="protein sequence ID" value="CKR22815.1"/>
    <property type="molecule type" value="Genomic_DNA"/>
</dbReference>
<evidence type="ECO:0000313" key="12">
    <source>
        <dbReference type="EMBL" id="OMH59983.1"/>
    </source>
</evidence>
<dbReference type="Proteomes" id="UP000256381">
    <property type="component" value="Unassembled WGS sequence"/>
</dbReference>
<dbReference type="EMBL" id="CQQC01000043">
    <property type="protein sequence ID" value="CNU19675.1"/>
    <property type="molecule type" value="Genomic_DNA"/>
</dbReference>
<evidence type="ECO:0000313" key="10">
    <source>
        <dbReference type="EMBL" id="COV96889.1"/>
    </source>
</evidence>
<reference evidence="12 25" key="6">
    <citation type="submission" date="2017-02" db="EMBL/GenBank/DDBJ databases">
        <title>Protein polymorphisms may explain contrasting epidemiological fitness of two variants of a multidrug-resistant Mycobacterium tuberculosis strain.</title>
        <authorList>
            <person name="Bigi M.M."/>
            <person name="Lopez B."/>
            <person name="Blanco F.C."/>
            <person name="Sasiain M.C."/>
            <person name="De La Barrera S."/>
            <person name="Ritacco V."/>
            <person name="Bigi F."/>
            <person name="Soria M.A."/>
        </authorList>
    </citation>
    <scope>NUCLEOTIDE SEQUENCE [LARGE SCALE GENOMIC DNA]</scope>
    <source>
        <strain evidence="12 25">6548</strain>
    </source>
</reference>
<dbReference type="EMBL" id="LR027516">
    <property type="protein sequence ID" value="VCU50323.1"/>
    <property type="molecule type" value="Genomic_DNA"/>
</dbReference>
<proteinExistence type="predicted"/>
<evidence type="ECO:0000313" key="7">
    <source>
        <dbReference type="EMBL" id="COU77330.1"/>
    </source>
</evidence>
<dbReference type="OMA" id="TVAYVMS"/>
<dbReference type="Proteomes" id="UP000050164">
    <property type="component" value="Unassembled WGS sequence"/>
</dbReference>
<evidence type="ECO:0000313" key="17">
    <source>
        <dbReference type="Proteomes" id="UP000044938"/>
    </source>
</evidence>
<reference evidence="13 26" key="5">
    <citation type="journal article" date="2017" name="N. Engl. J. Med.">
        <title>Transmission of Extensively Drug-Resistant Tuberculosis in South Africa.</title>
        <authorList>
            <person name="Shah N.S."/>
            <person name="Auld S.C."/>
            <person name="Brust J.C."/>
            <person name="Mathema B."/>
            <person name="Ismail N."/>
            <person name="Moodley P."/>
            <person name="Mlisana K."/>
            <person name="Allana S."/>
            <person name="Campbell A."/>
            <person name="Mthiyane T."/>
            <person name="Morris N."/>
            <person name="Mpangase P."/>
            <person name="van der Meulen H."/>
            <person name="Omar S.V."/>
            <person name="Brown T.S."/>
            <person name="Narechania A."/>
            <person name="Shaskina E."/>
            <person name="Kapwata T."/>
            <person name="Kreiswirth B."/>
            <person name="Gandhi N.R."/>
        </authorList>
    </citation>
    <scope>NUCLEOTIDE SEQUENCE [LARGE SCALE GENOMIC DNA]</scope>
    <source>
        <strain evidence="13 26">32301_S10</strain>
    </source>
</reference>
<dbReference type="Proteomes" id="UP000189452">
    <property type="component" value="Chromosome"/>
</dbReference>
<dbReference type="Proteomes" id="UP000048600">
    <property type="component" value="Unassembled WGS sequence"/>
</dbReference>
<dbReference type="EMBL" id="CSAE01000052">
    <property type="protein sequence ID" value="COV19095.1"/>
    <property type="molecule type" value="Genomic_DNA"/>
</dbReference>
<evidence type="ECO:0000313" key="15">
    <source>
        <dbReference type="Proteomes" id="UP000038802"/>
    </source>
</evidence>
<dbReference type="FunFam" id="3.40.190.10:FF:000392">
    <property type="entry name" value="Probable sugar-binding lipoprotein"/>
    <property type="match status" value="1"/>
</dbReference>
<dbReference type="PANTHER" id="PTHR43649:SF30">
    <property type="entry name" value="ABC TRANSPORTER SUBSTRATE-BINDING PROTEIN"/>
    <property type="match status" value="1"/>
</dbReference>
<evidence type="ECO:0000313" key="28">
    <source>
        <dbReference type="Proteomes" id="UP000671119"/>
    </source>
</evidence>
<dbReference type="Proteomes" id="UP000048289">
    <property type="component" value="Unassembled WGS sequence"/>
</dbReference>
<dbReference type="EMBL" id="CSAJ01000085">
    <property type="protein sequence ID" value="COV81614.1"/>
    <property type="molecule type" value="Genomic_DNA"/>
</dbReference>
<evidence type="ECO:0000313" key="4">
    <source>
        <dbReference type="EMBL" id="CKR80606.1"/>
    </source>
</evidence>
<evidence type="ECO:0000313" key="11">
    <source>
        <dbReference type="EMBL" id="MBP0685030.1"/>
    </source>
</evidence>
<dbReference type="STRING" id="115862.BBG46_10695"/>
<dbReference type="Proteomes" id="UP000045842">
    <property type="component" value="Unassembled WGS sequence"/>
</dbReference>
<reference evidence="12 25" key="4">
    <citation type="submission" date="2016-04" db="EMBL/GenBank/DDBJ databases">
        <authorList>
            <person name="Bigi M."/>
            <person name="Bigi F."/>
            <person name="Soria M.A."/>
        </authorList>
    </citation>
    <scope>NUCLEOTIDE SEQUENCE [LARGE SCALE GENOMIC DNA]</scope>
    <source>
        <strain evidence="12 25">6548</strain>
    </source>
</reference>
<reference evidence="8" key="3">
    <citation type="submission" date="2015-03" db="EMBL/GenBank/DDBJ databases">
        <authorList>
            <person name="Murphy D."/>
        </authorList>
    </citation>
    <scope>NUCLEOTIDE SEQUENCE [LARGE SCALE GENOMIC DNA]</scope>
    <source>
        <strain evidence="8">K00500041</strain>
    </source>
</reference>
<dbReference type="EMBL" id="CSAD01000023">
    <property type="protein sequence ID" value="COU77330.1"/>
    <property type="molecule type" value="Genomic_DNA"/>
</dbReference>
<dbReference type="EMBL" id="CNFU01000023">
    <property type="protein sequence ID" value="CKQ88506.1"/>
    <property type="molecule type" value="Genomic_DNA"/>
</dbReference>
<evidence type="ECO:0000313" key="1">
    <source>
        <dbReference type="EMBL" id="CFE39812.1"/>
    </source>
</evidence>
<dbReference type="CDD" id="cd13585">
    <property type="entry name" value="PBP2_TMBP_like"/>
    <property type="match status" value="1"/>
</dbReference>
<evidence type="ECO:0000313" key="3">
    <source>
        <dbReference type="EMBL" id="CKR22815.1"/>
    </source>
</evidence>
<evidence type="ECO:0000313" key="21">
    <source>
        <dbReference type="Proteomes" id="UP000048948"/>
    </source>
</evidence>
<sequence length="439" mass="47876">MVNKPFERRSLLRGAGALTAASLAPWAAGCAADDDDALTFFFAANPDELRPRMRVVNEFQRRYPDIKVRALLSGPGVMQQLATFCAGGKCPDVLMAWELTYAELADRGVLLDLNTLLARDQAFAAELKSDSIGALYETFTFNGGQYAFPEQWSGNFLFYNKQLFDDAGVPPPPGSWERPWSFAEFLDAAQALTKQGRSGRDRQWGFVNAWVSFYAAGLFAMNNGVPWSVPRMNPTHLNFDHDGFLEAVQFYADLTNKHKVAPSAAEQQSMSTADLFSVGKAGIALAGHWRYQTFDRADGLDFDVAPLPIGPRGRAACSDIGVTGLAIAATSRRKDQAWEFVKFATGPVGQALIGESRLFVPVLRSAINSHGFANAHRRVGNLAVLSEGPAYSEGLPVTPAWEKIAALMDRYFGPVLRGSRPATSLTGLSQAVDEVLRNP</sequence>
<evidence type="ECO:0000313" key="18">
    <source>
        <dbReference type="Proteomes" id="UP000045842"/>
    </source>
</evidence>
<dbReference type="Proteomes" id="UP000038802">
    <property type="component" value="Unassembled WGS sequence"/>
</dbReference>
<dbReference type="EMBL" id="LWDQ01000001">
    <property type="protein sequence ID" value="OMH59983.1"/>
    <property type="molecule type" value="Genomic_DNA"/>
</dbReference>
<dbReference type="Pfam" id="PF01547">
    <property type="entry name" value="SBP_bac_1"/>
    <property type="match status" value="1"/>
</dbReference>
<protein>
    <submittedName>
        <fullName evidence="12">Cyclodextrin-binding protein</fullName>
    </submittedName>
    <submittedName>
        <fullName evidence="11">Sugar ABC transporter substrate-binding protein</fullName>
    </submittedName>
    <submittedName>
        <fullName evidence="5">Sugar-binding lipoprotein</fullName>
    </submittedName>
</protein>
<accession>A0A045JQ91</accession>
<dbReference type="InterPro" id="IPR050490">
    <property type="entry name" value="Bact_solute-bd_prot1"/>
</dbReference>
<dbReference type="EMBL" id="JAGIZI010000037">
    <property type="protein sequence ID" value="MBP0685030.1"/>
    <property type="molecule type" value="Genomic_DNA"/>
</dbReference>
<evidence type="ECO:0000313" key="25">
    <source>
        <dbReference type="Proteomes" id="UP000189452"/>
    </source>
</evidence>
<dbReference type="PATRIC" id="fig|1773.206.peg.960"/>
<keyword evidence="5" id="KW-0449">Lipoprotein</keyword>
<evidence type="ECO:0000313" key="2">
    <source>
        <dbReference type="EMBL" id="CKQ88506.1"/>
    </source>
</evidence>
<dbReference type="RefSeq" id="WP_003410228.1">
    <property type="nucleotide sequence ID" value="NZ_AP017901.1"/>
</dbReference>
<dbReference type="EMBL" id="CHKL01000083">
    <property type="protein sequence ID" value="COV96889.1"/>
    <property type="molecule type" value="Genomic_DNA"/>
</dbReference>
<reference evidence="5 23" key="2">
    <citation type="submission" date="2015-03" db="EMBL/GenBank/DDBJ databases">
        <authorList>
            <consortium name="Pathogen Informatics"/>
            <person name="Murphy D."/>
        </authorList>
    </citation>
    <scope>NUCLEOTIDE SEQUENCE [LARGE SCALE GENOMIC DNA]</scope>
    <source>
        <strain evidence="5 23">0268S</strain>
    </source>
</reference>
<evidence type="ECO:0000313" key="9">
    <source>
        <dbReference type="EMBL" id="COV81614.1"/>
    </source>
</evidence>
<dbReference type="SMR" id="A0A045JQ91"/>
<evidence type="ECO:0000313" key="23">
    <source>
        <dbReference type="Proteomes" id="UP000050139"/>
    </source>
</evidence>
<evidence type="ECO:0000313" key="19">
    <source>
        <dbReference type="Proteomes" id="UP000048289"/>
    </source>
</evidence>
<dbReference type="Proteomes" id="UP000039217">
    <property type="component" value="Unassembled WGS sequence"/>
</dbReference>
<evidence type="ECO:0000313" key="22">
    <source>
        <dbReference type="Proteomes" id="UP000049023"/>
    </source>
</evidence>
<dbReference type="Proteomes" id="UP000671119">
    <property type="component" value="Unassembled WGS sequence"/>
</dbReference>
<evidence type="ECO:0000313" key="5">
    <source>
        <dbReference type="EMBL" id="CLX01079.1"/>
    </source>
</evidence>
<dbReference type="EMBL" id="CNGE01000080">
    <property type="protein sequence ID" value="CKR80606.1"/>
    <property type="molecule type" value="Genomic_DNA"/>
</dbReference>
<reference evidence="14 27" key="8">
    <citation type="submission" date="2018-08" db="EMBL/GenBank/DDBJ databases">
        <authorList>
            <person name="Fokvardsen B D."/>
            <person name="Norman A."/>
        </authorList>
    </citation>
    <scope>NUCLEOTIDE SEQUENCE [LARGE SCALE GENOMIC DNA]</scope>
    <source>
        <strain evidence="14 27">DKC2</strain>
    </source>
</reference>
<name>A0A045JQ91_MYCTX</name>
<dbReference type="Proteomes" id="UP000300237">
    <property type="component" value="Chromosome"/>
</dbReference>
<dbReference type="InterPro" id="IPR006059">
    <property type="entry name" value="SBP"/>
</dbReference>
<evidence type="ECO:0000313" key="16">
    <source>
        <dbReference type="Proteomes" id="UP000039217"/>
    </source>
</evidence>
<reference evidence="11 28" key="9">
    <citation type="submission" date="2021-03" db="EMBL/GenBank/DDBJ databases">
        <title>Whole Genome Sequencing of Mycobacterium tuberculosis clinical isolates from Arunachal Pradesh, India.</title>
        <authorList>
            <person name="Singh S."/>
            <person name="Mudliar S.R."/>
            <person name="Kulsum U."/>
            <person name="Rufai S.B."/>
            <person name="Singh P.K."/>
            <person name="Umpo M."/>
            <person name="Nyori M."/>
        </authorList>
    </citation>
    <scope>NUCLEOTIDE SEQUENCE [LARGE SCALE GENOMIC DNA]</scope>
    <source>
        <strain evidence="11 28">OMICS/BPL/0142/20/SP</strain>
    </source>
</reference>
<dbReference type="EMBL" id="COPH01000041">
    <property type="protein sequence ID" value="CLX01079.1"/>
    <property type="molecule type" value="Genomic_DNA"/>
</dbReference>
<dbReference type="PANTHER" id="PTHR43649">
    <property type="entry name" value="ARABINOSE-BINDING PROTEIN-RELATED"/>
    <property type="match status" value="1"/>
</dbReference>
<reference evidence="15 16" key="1">
    <citation type="submission" date="2015-03" db="EMBL/GenBank/DDBJ databases">
        <authorList>
            <consortium name="Pathogen Informatics"/>
        </authorList>
    </citation>
    <scope>NUCLEOTIDE SEQUENCE [LARGE SCALE GENOMIC DNA]</scope>
    <source>
        <strain evidence="4 21">Bir 172</strain>
        <strain evidence="3 24">Bir 185</strain>
        <strain evidence="2 22">Bir 187</strain>
        <strain evidence="6 16">D00501624</strain>
        <strain evidence="7 18">G09801536</strain>
        <strain evidence="1 19">G09901357</strain>
        <strain evidence="15">K00500041</strain>
        <strain evidence="9 17">M09401471</strain>
        <strain evidence="10 20">P00601463</strain>
    </source>
</reference>
<dbReference type="Proteomes" id="UP000050139">
    <property type="component" value="Unassembled WGS sequence"/>
</dbReference>
<dbReference type="Proteomes" id="UP000044938">
    <property type="component" value="Unassembled WGS sequence"/>
</dbReference>
<evidence type="ECO:0000313" key="27">
    <source>
        <dbReference type="Proteomes" id="UP000300237"/>
    </source>
</evidence>
<evidence type="ECO:0000313" key="24">
    <source>
        <dbReference type="Proteomes" id="UP000050164"/>
    </source>
</evidence>
<dbReference type="Proteomes" id="UP000048948">
    <property type="component" value="Unassembled WGS sequence"/>
</dbReference>
<gene>
    <name evidence="5" type="primary">cycB</name>
    <name evidence="12" type="ORF">A4S10_02154</name>
    <name evidence="14" type="ORF">DKC2_2162</name>
    <name evidence="13" type="ORF">DSJ38_12105</name>
    <name evidence="6" type="ORF">ERS007661_00251</name>
    <name evidence="7" type="ORF">ERS007679_00347</name>
    <name evidence="1" type="ORF">ERS007681_02200</name>
    <name evidence="8" type="ORF">ERS007703_00772</name>
    <name evidence="9" type="ORF">ERS007720_00978</name>
    <name evidence="10" type="ORF">ERS007741_01078</name>
    <name evidence="4" type="ORF">ERS027646_00709</name>
    <name evidence="3" type="ORF">ERS027659_00959</name>
    <name evidence="2" type="ORF">ERS027661_00231</name>
    <name evidence="5" type="ORF">ERS094118_03822</name>
    <name evidence="11" type="ORF">J8J21_18340</name>
</gene>
<evidence type="ECO:0000313" key="14">
    <source>
        <dbReference type="EMBL" id="VCU50323.1"/>
    </source>
</evidence>
<evidence type="ECO:0000313" key="26">
    <source>
        <dbReference type="Proteomes" id="UP000256381"/>
    </source>
</evidence>
<dbReference type="AlphaFoldDB" id="A0A045JQ91"/>
<reference evidence="13" key="7">
    <citation type="submission" date="2018-07" db="EMBL/GenBank/DDBJ databases">
        <authorList>
            <person name="Shah S."/>
            <person name="Brown T."/>
            <person name="Auld S."/>
            <person name="Bratton K."/>
            <person name="Narechania A."/>
            <person name="Mathema B."/>
            <person name="Gandhi N."/>
        </authorList>
    </citation>
    <scope>NUCLEOTIDE SEQUENCE</scope>
    <source>
        <strain evidence="13">32301_S10</strain>
    </source>
</reference>
<evidence type="ECO:0000313" key="6">
    <source>
        <dbReference type="EMBL" id="CNU19675.1"/>
    </source>
</evidence>
<dbReference type="PROSITE" id="PS51257">
    <property type="entry name" value="PROKAR_LIPOPROTEIN"/>
    <property type="match status" value="1"/>
</dbReference>
<evidence type="ECO:0000313" key="8">
    <source>
        <dbReference type="EMBL" id="COV19095.1"/>
    </source>
</evidence>
<dbReference type="Proteomes" id="UP000049023">
    <property type="component" value="Unassembled WGS sequence"/>
</dbReference>
<dbReference type="SUPFAM" id="SSF53850">
    <property type="entry name" value="Periplasmic binding protein-like II"/>
    <property type="match status" value="1"/>
</dbReference>
<dbReference type="Gene3D" id="3.40.190.10">
    <property type="entry name" value="Periplasmic binding protein-like II"/>
    <property type="match status" value="1"/>
</dbReference>
<dbReference type="EMBL" id="QTBD01000155">
    <property type="protein sequence ID" value="REQ51628.1"/>
    <property type="molecule type" value="Genomic_DNA"/>
</dbReference>
<organism evidence="5 23">
    <name type="scientific">Mycobacterium tuberculosis</name>
    <dbReference type="NCBI Taxonomy" id="1773"/>
    <lineage>
        <taxon>Bacteria</taxon>
        <taxon>Bacillati</taxon>
        <taxon>Actinomycetota</taxon>
        <taxon>Actinomycetes</taxon>
        <taxon>Mycobacteriales</taxon>
        <taxon>Mycobacteriaceae</taxon>
        <taxon>Mycobacterium</taxon>
        <taxon>Mycobacterium tuberculosis complex</taxon>
    </lineage>
</organism>
<evidence type="ECO:0000313" key="20">
    <source>
        <dbReference type="Proteomes" id="UP000048600"/>
    </source>
</evidence>
<dbReference type="PROSITE" id="PS51318">
    <property type="entry name" value="TAT"/>
    <property type="match status" value="1"/>
</dbReference>